<accession>A0AAV6W7Q1</accession>
<feature type="region of interest" description="Disordered" evidence="1">
    <location>
        <begin position="224"/>
        <end position="255"/>
    </location>
</feature>
<feature type="domain" description="Myb/SANT-like" evidence="2">
    <location>
        <begin position="17"/>
        <end position="108"/>
    </location>
</feature>
<evidence type="ECO:0000313" key="4">
    <source>
        <dbReference type="Proteomes" id="UP000826271"/>
    </source>
</evidence>
<proteinExistence type="predicted"/>
<dbReference type="AlphaFoldDB" id="A0AAV6W7Q1"/>
<dbReference type="PANTHER" id="PTHR47584:SF14">
    <property type="entry name" value="L10-INTERACTING MYB DOMAIN-CONTAINING PROTEIN-LIKE"/>
    <property type="match status" value="1"/>
</dbReference>
<dbReference type="InterPro" id="IPR024752">
    <property type="entry name" value="Myb/SANT-like_dom"/>
</dbReference>
<dbReference type="Pfam" id="PF12776">
    <property type="entry name" value="Myb_DNA-bind_3"/>
    <property type="match status" value="1"/>
</dbReference>
<evidence type="ECO:0000256" key="1">
    <source>
        <dbReference type="SAM" id="MobiDB-lite"/>
    </source>
</evidence>
<protein>
    <recommendedName>
        <fullName evidence="2">Myb/SANT-like domain-containing protein</fullName>
    </recommendedName>
</protein>
<dbReference type="EMBL" id="WHWC01000019">
    <property type="protein sequence ID" value="KAG8363754.1"/>
    <property type="molecule type" value="Genomic_DNA"/>
</dbReference>
<dbReference type="InterPro" id="IPR045026">
    <property type="entry name" value="LIMYB"/>
</dbReference>
<organism evidence="3 4">
    <name type="scientific">Buddleja alternifolia</name>
    <dbReference type="NCBI Taxonomy" id="168488"/>
    <lineage>
        <taxon>Eukaryota</taxon>
        <taxon>Viridiplantae</taxon>
        <taxon>Streptophyta</taxon>
        <taxon>Embryophyta</taxon>
        <taxon>Tracheophyta</taxon>
        <taxon>Spermatophyta</taxon>
        <taxon>Magnoliopsida</taxon>
        <taxon>eudicotyledons</taxon>
        <taxon>Gunneridae</taxon>
        <taxon>Pentapetalae</taxon>
        <taxon>asterids</taxon>
        <taxon>lamiids</taxon>
        <taxon>Lamiales</taxon>
        <taxon>Scrophulariaceae</taxon>
        <taxon>Buddlejeae</taxon>
        <taxon>Buddleja</taxon>
    </lineage>
</organism>
<evidence type="ECO:0000259" key="2">
    <source>
        <dbReference type="Pfam" id="PF12776"/>
    </source>
</evidence>
<feature type="compositionally biased region" description="Low complexity" evidence="1">
    <location>
        <begin position="227"/>
        <end position="239"/>
    </location>
</feature>
<gene>
    <name evidence="3" type="ORF">BUALT_Bualt19G0055100</name>
</gene>
<dbReference type="Proteomes" id="UP000826271">
    <property type="component" value="Unassembled WGS sequence"/>
</dbReference>
<reference evidence="3" key="1">
    <citation type="submission" date="2019-10" db="EMBL/GenBank/DDBJ databases">
        <authorList>
            <person name="Zhang R."/>
            <person name="Pan Y."/>
            <person name="Wang J."/>
            <person name="Ma R."/>
            <person name="Yu S."/>
        </authorList>
    </citation>
    <scope>NUCLEOTIDE SEQUENCE</scope>
    <source>
        <strain evidence="3">LA-IB0</strain>
        <tissue evidence="3">Leaf</tissue>
    </source>
</reference>
<name>A0AAV6W7Q1_9LAMI</name>
<evidence type="ECO:0000313" key="3">
    <source>
        <dbReference type="EMBL" id="KAG8363754.1"/>
    </source>
</evidence>
<sequence length="255" mass="28293">MDPFPVRQQEEYLHDEEWHVEVDKMFIQVLVDQSKSGNFRLGQSNAYAIHIAMSIINSHFLTNFTFVECKRKLEKLQHRQNVFFWVVNFSGVRYNPKTNEIDVYRVIWVELEKKDPLALAYVTKGDPAWRDLCDIFGTEHLGDDNDDVIDISSDHGGDEDEEDGGDPIVLALENLDAPPPIVGPIIDVNAPPPANVVIDISSDSDGGTSGEFWKDLFEEGYASDTLSGGSMHSMSNSSGGFEGPSSNASNSPGKI</sequence>
<dbReference type="PANTHER" id="PTHR47584">
    <property type="match status" value="1"/>
</dbReference>
<keyword evidence="4" id="KW-1185">Reference proteome</keyword>
<comment type="caution">
    <text evidence="3">The sequence shown here is derived from an EMBL/GenBank/DDBJ whole genome shotgun (WGS) entry which is preliminary data.</text>
</comment>
<feature type="compositionally biased region" description="Polar residues" evidence="1">
    <location>
        <begin position="244"/>
        <end position="255"/>
    </location>
</feature>
<feature type="region of interest" description="Disordered" evidence="1">
    <location>
        <begin position="147"/>
        <end position="166"/>
    </location>
</feature>